<dbReference type="AlphaFoldDB" id="A0A0A9AAV0"/>
<keyword evidence="1" id="KW-0472">Membrane</keyword>
<evidence type="ECO:0000256" key="1">
    <source>
        <dbReference type="SAM" id="Phobius"/>
    </source>
</evidence>
<proteinExistence type="predicted"/>
<sequence>MPRTNTSVPFPLVDLKNLRASFMNSSSYLLWQFAATCLHIWHLYFNFARALSCLFL</sequence>
<feature type="transmembrane region" description="Helical" evidence="1">
    <location>
        <begin position="28"/>
        <end position="47"/>
    </location>
</feature>
<accession>A0A0A9AAV0</accession>
<reference evidence="2" key="1">
    <citation type="submission" date="2014-09" db="EMBL/GenBank/DDBJ databases">
        <authorList>
            <person name="Magalhaes I.L.F."/>
            <person name="Oliveira U."/>
            <person name="Santos F.R."/>
            <person name="Vidigal T.H.D.A."/>
            <person name="Brescovit A.D."/>
            <person name="Santos A.J."/>
        </authorList>
    </citation>
    <scope>NUCLEOTIDE SEQUENCE</scope>
    <source>
        <tissue evidence="2">Shoot tissue taken approximately 20 cm above the soil surface</tissue>
    </source>
</reference>
<reference evidence="2" key="2">
    <citation type="journal article" date="2015" name="Data Brief">
        <title>Shoot transcriptome of the giant reed, Arundo donax.</title>
        <authorList>
            <person name="Barrero R.A."/>
            <person name="Guerrero F.D."/>
            <person name="Moolhuijzen P."/>
            <person name="Goolsby J.A."/>
            <person name="Tidwell J."/>
            <person name="Bellgard S.E."/>
            <person name="Bellgard M.I."/>
        </authorList>
    </citation>
    <scope>NUCLEOTIDE SEQUENCE</scope>
    <source>
        <tissue evidence="2">Shoot tissue taken approximately 20 cm above the soil surface</tissue>
    </source>
</reference>
<evidence type="ECO:0000313" key="2">
    <source>
        <dbReference type="EMBL" id="JAD44172.1"/>
    </source>
</evidence>
<keyword evidence="1" id="KW-0812">Transmembrane</keyword>
<keyword evidence="1" id="KW-1133">Transmembrane helix</keyword>
<organism evidence="2">
    <name type="scientific">Arundo donax</name>
    <name type="common">Giant reed</name>
    <name type="synonym">Donax arundinaceus</name>
    <dbReference type="NCBI Taxonomy" id="35708"/>
    <lineage>
        <taxon>Eukaryota</taxon>
        <taxon>Viridiplantae</taxon>
        <taxon>Streptophyta</taxon>
        <taxon>Embryophyta</taxon>
        <taxon>Tracheophyta</taxon>
        <taxon>Spermatophyta</taxon>
        <taxon>Magnoliopsida</taxon>
        <taxon>Liliopsida</taxon>
        <taxon>Poales</taxon>
        <taxon>Poaceae</taxon>
        <taxon>PACMAD clade</taxon>
        <taxon>Arundinoideae</taxon>
        <taxon>Arundineae</taxon>
        <taxon>Arundo</taxon>
    </lineage>
</organism>
<dbReference type="EMBL" id="GBRH01253723">
    <property type="protein sequence ID" value="JAD44172.1"/>
    <property type="molecule type" value="Transcribed_RNA"/>
</dbReference>
<name>A0A0A9AAV0_ARUDO</name>
<protein>
    <submittedName>
        <fullName evidence="2">Uncharacterized protein</fullName>
    </submittedName>
</protein>